<name>A0A160JIY6_9PROT</name>
<gene>
    <name evidence="3" type="ORF">A6A40_08120</name>
</gene>
<evidence type="ECO:0000313" key="4">
    <source>
        <dbReference type="Proteomes" id="UP000077405"/>
    </source>
</evidence>
<keyword evidence="4" id="KW-1185">Reference proteome</keyword>
<accession>A0A160JIY6</accession>
<sequence>MRLPHMAVFGLALATAACGADMEEKSASGGLGGAAAGAVVGGPVGAVVGAAAGAGAGAATQKIQDRNDAQSGSGSTHSAPASRSSVTTR</sequence>
<feature type="signal peptide" evidence="2">
    <location>
        <begin position="1"/>
        <end position="19"/>
    </location>
</feature>
<feature type="chain" id="PRO_5015326032" description="Glycine zipper domain-containing protein" evidence="2">
    <location>
        <begin position="20"/>
        <end position="89"/>
    </location>
</feature>
<dbReference type="STRING" id="1226968.A6A40_08120"/>
<dbReference type="KEGG" id="ahu:A6A40_08120"/>
<dbReference type="AlphaFoldDB" id="A0A160JIY6"/>
<evidence type="ECO:0000256" key="2">
    <source>
        <dbReference type="SAM" id="SignalP"/>
    </source>
</evidence>
<feature type="compositionally biased region" description="Polar residues" evidence="1">
    <location>
        <begin position="69"/>
        <end position="89"/>
    </location>
</feature>
<proteinExistence type="predicted"/>
<organism evidence="3 4">
    <name type="scientific">Azospirillum humicireducens</name>
    <dbReference type="NCBI Taxonomy" id="1226968"/>
    <lineage>
        <taxon>Bacteria</taxon>
        <taxon>Pseudomonadati</taxon>
        <taxon>Pseudomonadota</taxon>
        <taxon>Alphaproteobacteria</taxon>
        <taxon>Rhodospirillales</taxon>
        <taxon>Azospirillaceae</taxon>
        <taxon>Azospirillum</taxon>
    </lineage>
</organism>
<evidence type="ECO:0000256" key="1">
    <source>
        <dbReference type="SAM" id="MobiDB-lite"/>
    </source>
</evidence>
<keyword evidence="2" id="KW-0732">Signal</keyword>
<evidence type="ECO:0008006" key="5">
    <source>
        <dbReference type="Google" id="ProtNLM"/>
    </source>
</evidence>
<feature type="region of interest" description="Disordered" evidence="1">
    <location>
        <begin position="58"/>
        <end position="89"/>
    </location>
</feature>
<dbReference type="EMBL" id="CP015285">
    <property type="protein sequence ID" value="ANC93126.2"/>
    <property type="molecule type" value="Genomic_DNA"/>
</dbReference>
<evidence type="ECO:0000313" key="3">
    <source>
        <dbReference type="EMBL" id="ANC93126.2"/>
    </source>
</evidence>
<reference evidence="3 4" key="1">
    <citation type="journal article" date="2013" name="Int. J. Syst. Evol. Microbiol.">
        <title>Azospirillum humicireducens sp. nov., a nitrogen-fixing bacterium isolated from a microbial fuel cell.</title>
        <authorList>
            <person name="Zhou S."/>
            <person name="Han L."/>
            <person name="Wang Y."/>
            <person name="Yang G."/>
            <person name="Zhuang L."/>
            <person name="Hu P."/>
        </authorList>
    </citation>
    <scope>NUCLEOTIDE SEQUENCE [LARGE SCALE GENOMIC DNA]</scope>
    <source>
        <strain evidence="3 4">SgZ-5</strain>
    </source>
</reference>
<dbReference type="Proteomes" id="UP000077405">
    <property type="component" value="Chromosome"/>
</dbReference>
<dbReference type="PROSITE" id="PS51257">
    <property type="entry name" value="PROKAR_LIPOPROTEIN"/>
    <property type="match status" value="1"/>
</dbReference>
<dbReference type="RefSeq" id="WP_108546643.1">
    <property type="nucleotide sequence ID" value="NZ_CP015285.1"/>
</dbReference>
<protein>
    <recommendedName>
        <fullName evidence="5">Glycine zipper domain-containing protein</fullName>
    </recommendedName>
</protein>